<dbReference type="Proteomes" id="UP000615760">
    <property type="component" value="Unassembled WGS sequence"/>
</dbReference>
<comment type="caution">
    <text evidence="2">The sequence shown here is derived from an EMBL/GenBank/DDBJ whole genome shotgun (WGS) entry which is preliminary data.</text>
</comment>
<evidence type="ECO:0000256" key="1">
    <source>
        <dbReference type="SAM" id="SignalP"/>
    </source>
</evidence>
<accession>A0ABQ1K4X0</accession>
<protein>
    <submittedName>
        <fullName evidence="2">Uncharacterized protein</fullName>
    </submittedName>
</protein>
<feature type="chain" id="PRO_5047478189" evidence="1">
    <location>
        <begin position="19"/>
        <end position="510"/>
    </location>
</feature>
<reference evidence="3" key="1">
    <citation type="journal article" date="2019" name="Int. J. Syst. Evol. Microbiol.">
        <title>The Global Catalogue of Microorganisms (GCM) 10K type strain sequencing project: providing services to taxonomists for standard genome sequencing and annotation.</title>
        <authorList>
            <consortium name="The Broad Institute Genomics Platform"/>
            <consortium name="The Broad Institute Genome Sequencing Center for Infectious Disease"/>
            <person name="Wu L."/>
            <person name="Ma J."/>
        </authorList>
    </citation>
    <scope>NUCLEOTIDE SEQUENCE [LARGE SCALE GENOMIC DNA]</scope>
    <source>
        <strain evidence="3">CGMCC 1.15461</strain>
    </source>
</reference>
<keyword evidence="3" id="KW-1185">Reference proteome</keyword>
<sequence>MKTLYLFMALLCVTVSVAQSEEFEGENGLIYSDKAIKKLSHIVDSLNLKFKVCEAKTFYSPLQGNASYINISGEKAAKAKTDIDNGVDFAVIKQKYFDEAEVIEKVLVVRNTYKDYENKDVLYFDVLGSEMQDRNGYDDFYYRGDNFKKYKDKNQGWLYTYYEKSKYSEGGIAAIYIKSPLKKTVLVDKYARIVQYSECLVDTTATVYFKDAERSYYGSVEGIVAEFTEYLHEKLKTPTYNYEELYTAQTDTIAMDTITLAAKEREFDEYIELMEIWESKRLSKVDSLMQHDKKCKQLFDKALKSALSGKDVSNDEFEEYVGIYSSKKNELFLKRSRIVVGGCSMDDSPRIHALSIAELAGETASWEIFLRSHLDIMNDRFERVSDGSYAWGRRKTYIKELEVLNINVSDLLLGIVLRVDNPSENHYFGNVRRIGRSLSESKDRDIIESEMLSMIKSKELDDYNRLLVYYLFLNYNYYLDNEVEKDDNKAKLKEAVAYLPKYIQPKDELN</sequence>
<evidence type="ECO:0000313" key="2">
    <source>
        <dbReference type="EMBL" id="GGB86560.1"/>
    </source>
</evidence>
<feature type="signal peptide" evidence="1">
    <location>
        <begin position="1"/>
        <end position="18"/>
    </location>
</feature>
<gene>
    <name evidence="2" type="ORF">GCM10007424_28310</name>
</gene>
<keyword evidence="1" id="KW-0732">Signal</keyword>
<name>A0ABQ1K4X0_9FLAO</name>
<evidence type="ECO:0000313" key="3">
    <source>
        <dbReference type="Proteomes" id="UP000615760"/>
    </source>
</evidence>
<dbReference type="RefSeq" id="WP_188621978.1">
    <property type="nucleotide sequence ID" value="NZ_BMJE01000009.1"/>
</dbReference>
<organism evidence="2 3">
    <name type="scientific">Flavobacterium suaedae</name>
    <dbReference type="NCBI Taxonomy" id="1767027"/>
    <lineage>
        <taxon>Bacteria</taxon>
        <taxon>Pseudomonadati</taxon>
        <taxon>Bacteroidota</taxon>
        <taxon>Flavobacteriia</taxon>
        <taxon>Flavobacteriales</taxon>
        <taxon>Flavobacteriaceae</taxon>
        <taxon>Flavobacterium</taxon>
    </lineage>
</organism>
<proteinExistence type="predicted"/>
<dbReference type="EMBL" id="BMJE01000009">
    <property type="protein sequence ID" value="GGB86560.1"/>
    <property type="molecule type" value="Genomic_DNA"/>
</dbReference>